<comment type="caution">
    <text evidence="2">The sequence shown here is derived from an EMBL/GenBank/DDBJ whole genome shotgun (WGS) entry which is preliminary data.</text>
</comment>
<organism evidence="2 3">
    <name type="scientific">Tanacetum coccineum</name>
    <dbReference type="NCBI Taxonomy" id="301880"/>
    <lineage>
        <taxon>Eukaryota</taxon>
        <taxon>Viridiplantae</taxon>
        <taxon>Streptophyta</taxon>
        <taxon>Embryophyta</taxon>
        <taxon>Tracheophyta</taxon>
        <taxon>Spermatophyta</taxon>
        <taxon>Magnoliopsida</taxon>
        <taxon>eudicotyledons</taxon>
        <taxon>Gunneridae</taxon>
        <taxon>Pentapetalae</taxon>
        <taxon>asterids</taxon>
        <taxon>campanulids</taxon>
        <taxon>Asterales</taxon>
        <taxon>Asteraceae</taxon>
        <taxon>Asteroideae</taxon>
        <taxon>Anthemideae</taxon>
        <taxon>Anthemidinae</taxon>
        <taxon>Tanacetum</taxon>
    </lineage>
</organism>
<sequence length="429" mass="48903">MSSLDKSRTTTSDLYKGLNLITKLLKEINNAVKDNPAINKKISKATESFSKISTNITEAHALKQDEKLAAWAKSSTNMAWNLRFRISGLEQAQKHIQSNMSSLKEDTLSIKTMMTEMYEVFKGQSLGSVTLTLALTHILANVEGENATNTSTEDPPSHTEGETDANKQEKPNESKHSIDANIEFIGKCIATDEQVEDQRKLVKASSIIRPDPDALNPYTINRELCYLTTKQLEVHIDKEERIKKAKEEAMLFKISKNDMIKVVQEEAKKLGIHPKKVITTKAGEIFMKAQDAKHEVIKRQHTEKVRKSLELRKHQYDNYMWTIISRLKPEPITDIKIHLKTKPVVITVYRGTGGRNFDVHKPFAFARRYERIRKIPEELEIKSALPTPAPAPEQTSSKSSRKKRKHMESKTKTKTTTPSIKYAIYKYKI</sequence>
<name>A0ABQ4X195_9ASTR</name>
<protein>
    <submittedName>
        <fullName evidence="2">Uncharacterized protein</fullName>
    </submittedName>
</protein>
<keyword evidence="3" id="KW-1185">Reference proteome</keyword>
<dbReference type="EMBL" id="BQNB010009115">
    <property type="protein sequence ID" value="GJS58954.1"/>
    <property type="molecule type" value="Genomic_DNA"/>
</dbReference>
<feature type="region of interest" description="Disordered" evidence="1">
    <location>
        <begin position="144"/>
        <end position="177"/>
    </location>
</feature>
<evidence type="ECO:0000313" key="2">
    <source>
        <dbReference type="EMBL" id="GJS58954.1"/>
    </source>
</evidence>
<feature type="region of interest" description="Disordered" evidence="1">
    <location>
        <begin position="380"/>
        <end position="415"/>
    </location>
</feature>
<reference evidence="2" key="2">
    <citation type="submission" date="2022-01" db="EMBL/GenBank/DDBJ databases">
        <authorList>
            <person name="Yamashiro T."/>
            <person name="Shiraishi A."/>
            <person name="Satake H."/>
            <person name="Nakayama K."/>
        </authorList>
    </citation>
    <scope>NUCLEOTIDE SEQUENCE</scope>
</reference>
<feature type="compositionally biased region" description="Basic and acidic residues" evidence="1">
    <location>
        <begin position="155"/>
        <end position="177"/>
    </location>
</feature>
<accession>A0ABQ4X195</accession>
<proteinExistence type="predicted"/>
<dbReference type="Proteomes" id="UP001151760">
    <property type="component" value="Unassembled WGS sequence"/>
</dbReference>
<evidence type="ECO:0000256" key="1">
    <source>
        <dbReference type="SAM" id="MobiDB-lite"/>
    </source>
</evidence>
<reference evidence="2" key="1">
    <citation type="journal article" date="2022" name="Int. J. Mol. Sci.">
        <title>Draft Genome of Tanacetum Coccineum: Genomic Comparison of Closely Related Tanacetum-Family Plants.</title>
        <authorList>
            <person name="Yamashiro T."/>
            <person name="Shiraishi A."/>
            <person name="Nakayama K."/>
            <person name="Satake H."/>
        </authorList>
    </citation>
    <scope>NUCLEOTIDE SEQUENCE</scope>
</reference>
<evidence type="ECO:0000313" key="3">
    <source>
        <dbReference type="Proteomes" id="UP001151760"/>
    </source>
</evidence>
<gene>
    <name evidence="2" type="ORF">Tco_0653738</name>
</gene>